<feature type="binding site" evidence="5">
    <location>
        <position position="219"/>
    </location>
    <ligand>
        <name>(2E)-4-hydroxy-3-methylbut-2-enyl diphosphate</name>
        <dbReference type="ChEBI" id="CHEBI:128753"/>
    </ligand>
</feature>
<keyword evidence="2 5" id="KW-0479">Metal-binding</keyword>
<feature type="binding site" evidence="5">
    <location>
        <position position="219"/>
    </location>
    <ligand>
        <name>isopentenyl diphosphate</name>
        <dbReference type="ChEBI" id="CHEBI:128769"/>
    </ligand>
</feature>
<feature type="binding site" evidence="5">
    <location>
        <position position="124"/>
    </location>
    <ligand>
        <name>dimethylallyl diphosphate</name>
        <dbReference type="ChEBI" id="CHEBI:57623"/>
    </ligand>
</feature>
<evidence type="ECO:0000256" key="2">
    <source>
        <dbReference type="ARBA" id="ARBA00022723"/>
    </source>
</evidence>
<feature type="binding site" evidence="5">
    <location>
        <position position="217"/>
    </location>
    <ligand>
        <name>isopentenyl diphosphate</name>
        <dbReference type="ChEBI" id="CHEBI:128769"/>
    </ligand>
</feature>
<protein>
    <recommendedName>
        <fullName evidence="5">4-hydroxy-3-methylbut-2-enyl diphosphate reductase</fullName>
        <shortName evidence="5">HMBPP reductase</shortName>
        <ecNumber evidence="5">1.17.7.4</ecNumber>
    </recommendedName>
</protein>
<dbReference type="Proteomes" id="UP000192611">
    <property type="component" value="Unassembled WGS sequence"/>
</dbReference>
<feature type="binding site" evidence="5">
    <location>
        <position position="189"/>
    </location>
    <ligand>
        <name>[4Fe-4S] cluster</name>
        <dbReference type="ChEBI" id="CHEBI:49883"/>
    </ligand>
</feature>
<dbReference type="GO" id="GO:0019288">
    <property type="term" value="P:isopentenyl diphosphate biosynthetic process, methylerythritol 4-phosphate pathway"/>
    <property type="evidence" value="ECO:0007669"/>
    <property type="project" value="UniProtKB-UniRule"/>
</dbReference>
<feature type="binding site" evidence="5">
    <location>
        <position position="74"/>
    </location>
    <ligand>
        <name>isopentenyl diphosphate</name>
        <dbReference type="ChEBI" id="CHEBI:128769"/>
    </ligand>
</feature>
<dbReference type="UniPathway" id="UPA00056">
    <property type="reaction ID" value="UER00097"/>
</dbReference>
<evidence type="ECO:0000256" key="3">
    <source>
        <dbReference type="ARBA" id="ARBA00023004"/>
    </source>
</evidence>
<feature type="binding site" evidence="5">
    <location>
        <position position="42"/>
    </location>
    <ligand>
        <name>(2E)-4-hydroxy-3-methylbut-2-enyl diphosphate</name>
        <dbReference type="ChEBI" id="CHEBI:128753"/>
    </ligand>
</feature>
<comment type="catalytic activity">
    <reaction evidence="5">
        <text>isopentenyl diphosphate + 2 oxidized [2Fe-2S]-[ferredoxin] + H2O = (2E)-4-hydroxy-3-methylbut-2-enyl diphosphate + 2 reduced [2Fe-2S]-[ferredoxin] + 2 H(+)</text>
        <dbReference type="Rhea" id="RHEA:24488"/>
        <dbReference type="Rhea" id="RHEA-COMP:10000"/>
        <dbReference type="Rhea" id="RHEA-COMP:10001"/>
        <dbReference type="ChEBI" id="CHEBI:15377"/>
        <dbReference type="ChEBI" id="CHEBI:15378"/>
        <dbReference type="ChEBI" id="CHEBI:33737"/>
        <dbReference type="ChEBI" id="CHEBI:33738"/>
        <dbReference type="ChEBI" id="CHEBI:128753"/>
        <dbReference type="ChEBI" id="CHEBI:128769"/>
        <dbReference type="EC" id="1.17.7.4"/>
    </reaction>
</comment>
<feature type="binding site" evidence="5">
    <location>
        <position position="13"/>
    </location>
    <ligand>
        <name>[4Fe-4S] cluster</name>
        <dbReference type="ChEBI" id="CHEBI:49883"/>
    </ligand>
</feature>
<dbReference type="GO" id="GO:0051539">
    <property type="term" value="F:4 iron, 4 sulfur cluster binding"/>
    <property type="evidence" value="ECO:0007669"/>
    <property type="project" value="UniProtKB-UniRule"/>
</dbReference>
<dbReference type="PANTHER" id="PTHR30426">
    <property type="entry name" value="4-HYDROXY-3-METHYLBUT-2-ENYL DIPHOSPHATE REDUCTASE"/>
    <property type="match status" value="1"/>
</dbReference>
<dbReference type="GO" id="GO:0051745">
    <property type="term" value="F:4-hydroxy-3-methylbut-2-enyl diphosphate reductase activity"/>
    <property type="evidence" value="ECO:0007669"/>
    <property type="project" value="UniProtKB-UniRule"/>
</dbReference>
<dbReference type="Pfam" id="PF02401">
    <property type="entry name" value="LYTB"/>
    <property type="match status" value="1"/>
</dbReference>
<dbReference type="AlphaFoldDB" id="A0A1W9S1N4"/>
<dbReference type="HAMAP" id="MF_00191">
    <property type="entry name" value="IspH"/>
    <property type="match status" value="1"/>
</dbReference>
<proteinExistence type="inferred from homology"/>
<feature type="binding site" evidence="5">
    <location>
        <position position="96"/>
    </location>
    <ligand>
        <name>[4Fe-4S] cluster</name>
        <dbReference type="ChEBI" id="CHEBI:49883"/>
    </ligand>
</feature>
<evidence type="ECO:0000256" key="5">
    <source>
        <dbReference type="HAMAP-Rule" id="MF_00191"/>
    </source>
</evidence>
<dbReference type="EMBL" id="NATQ01000029">
    <property type="protein sequence ID" value="OQX90771.1"/>
    <property type="molecule type" value="Genomic_DNA"/>
</dbReference>
<feature type="binding site" evidence="5">
    <location>
        <position position="261"/>
    </location>
    <ligand>
        <name>isopentenyl diphosphate</name>
        <dbReference type="ChEBI" id="CHEBI:128769"/>
    </ligand>
</feature>
<feature type="binding site" evidence="5">
    <location>
        <position position="74"/>
    </location>
    <ligand>
        <name>dimethylallyl diphosphate</name>
        <dbReference type="ChEBI" id="CHEBI:57623"/>
    </ligand>
</feature>
<feature type="binding site" evidence="5">
    <location>
        <position position="42"/>
    </location>
    <ligand>
        <name>dimethylallyl diphosphate</name>
        <dbReference type="ChEBI" id="CHEBI:57623"/>
    </ligand>
</feature>
<keyword evidence="5" id="KW-0414">Isoprene biosynthesis</keyword>
<comment type="function">
    <text evidence="5">Catalyzes the conversion of 1-hydroxy-2-methyl-2-(E)-butenyl 4-diphosphate (HMBPP) into a mixture of isopentenyl diphosphate (IPP) and dimethylallyl diphosphate (DMAPP). Acts in the terminal step of the DOXP/MEP pathway for isoprenoid precursor biosynthesis.</text>
</comment>
<evidence type="ECO:0000313" key="6">
    <source>
        <dbReference type="EMBL" id="OQX90771.1"/>
    </source>
</evidence>
<feature type="binding site" evidence="5">
    <location>
        <position position="124"/>
    </location>
    <ligand>
        <name>(2E)-4-hydroxy-3-methylbut-2-enyl diphosphate</name>
        <dbReference type="ChEBI" id="CHEBI:128753"/>
    </ligand>
</feature>
<feature type="binding site" evidence="5">
    <location>
        <position position="74"/>
    </location>
    <ligand>
        <name>(2E)-4-hydroxy-3-methylbut-2-enyl diphosphate</name>
        <dbReference type="ChEBI" id="CHEBI:128753"/>
    </ligand>
</feature>
<comment type="cofactor">
    <cofactor evidence="5">
        <name>[4Fe-4S] cluster</name>
        <dbReference type="ChEBI" id="CHEBI:49883"/>
    </cofactor>
    <text evidence="5">Binds 1 [4Fe-4S] cluster per subunit.</text>
</comment>
<name>A0A1W9S1N4_9BACT</name>
<feature type="binding site" evidence="5">
    <location>
        <position position="261"/>
    </location>
    <ligand>
        <name>dimethylallyl diphosphate</name>
        <dbReference type="ChEBI" id="CHEBI:57623"/>
    </ligand>
</feature>
<keyword evidence="3 5" id="KW-0408">Iron</keyword>
<dbReference type="PANTHER" id="PTHR30426:SF0">
    <property type="entry name" value="4-HYDROXY-3-METHYLBUT-2-ENYL DIPHOSPHATE REDUCTASE"/>
    <property type="match status" value="1"/>
</dbReference>
<dbReference type="EC" id="1.17.7.4" evidence="5"/>
<evidence type="ECO:0000256" key="4">
    <source>
        <dbReference type="ARBA" id="ARBA00023014"/>
    </source>
</evidence>
<keyword evidence="4 5" id="KW-0411">Iron-sulfur</keyword>
<dbReference type="GO" id="GO:0016114">
    <property type="term" value="P:terpenoid biosynthetic process"/>
    <property type="evidence" value="ECO:0007669"/>
    <property type="project" value="UniProtKB-UniRule"/>
</dbReference>
<comment type="caution">
    <text evidence="6">The sequence shown here is derived from an EMBL/GenBank/DDBJ whole genome shotgun (WGS) entry which is preliminary data.</text>
</comment>
<gene>
    <name evidence="5" type="primary">ispH</name>
    <name evidence="6" type="ORF">B6D57_02095</name>
</gene>
<dbReference type="Gene3D" id="3.40.1010.20">
    <property type="entry name" value="4-hydroxy-3-methylbut-2-enyl diphosphate reductase, catalytic domain"/>
    <property type="match status" value="2"/>
</dbReference>
<comment type="similarity">
    <text evidence="5">Belongs to the IspH family.</text>
</comment>
<evidence type="ECO:0000256" key="1">
    <source>
        <dbReference type="ARBA" id="ARBA00022485"/>
    </source>
</evidence>
<feature type="binding site" evidence="5">
    <location>
        <position position="217"/>
    </location>
    <ligand>
        <name>dimethylallyl diphosphate</name>
        <dbReference type="ChEBI" id="CHEBI:57623"/>
    </ligand>
</feature>
<feature type="binding site" evidence="5">
    <location>
        <position position="124"/>
    </location>
    <ligand>
        <name>isopentenyl diphosphate</name>
        <dbReference type="ChEBI" id="CHEBI:128769"/>
    </ligand>
</feature>
<dbReference type="InterPro" id="IPR003451">
    <property type="entry name" value="LytB/IspH"/>
</dbReference>
<feature type="binding site" evidence="5">
    <location>
        <position position="219"/>
    </location>
    <ligand>
        <name>dimethylallyl diphosphate</name>
        <dbReference type="ChEBI" id="CHEBI:57623"/>
    </ligand>
</feature>
<dbReference type="UniPathway" id="UPA00059">
    <property type="reaction ID" value="UER00105"/>
</dbReference>
<dbReference type="NCBIfam" id="TIGR00216">
    <property type="entry name" value="ispH_lytB"/>
    <property type="match status" value="1"/>
</dbReference>
<comment type="catalytic activity">
    <reaction evidence="5">
        <text>dimethylallyl diphosphate + 2 oxidized [2Fe-2S]-[ferredoxin] + H2O = (2E)-4-hydroxy-3-methylbut-2-enyl diphosphate + 2 reduced [2Fe-2S]-[ferredoxin] + 2 H(+)</text>
        <dbReference type="Rhea" id="RHEA:24825"/>
        <dbReference type="Rhea" id="RHEA-COMP:10000"/>
        <dbReference type="Rhea" id="RHEA-COMP:10001"/>
        <dbReference type="ChEBI" id="CHEBI:15377"/>
        <dbReference type="ChEBI" id="CHEBI:15378"/>
        <dbReference type="ChEBI" id="CHEBI:33737"/>
        <dbReference type="ChEBI" id="CHEBI:33738"/>
        <dbReference type="ChEBI" id="CHEBI:57623"/>
        <dbReference type="ChEBI" id="CHEBI:128753"/>
        <dbReference type="EC" id="1.17.7.4"/>
    </reaction>
</comment>
<dbReference type="CDD" id="cd13944">
    <property type="entry name" value="lytB_ispH"/>
    <property type="match status" value="1"/>
</dbReference>
<comment type="pathway">
    <text evidence="5">Isoprenoid biosynthesis; isopentenyl diphosphate biosynthesis via DXP pathway; isopentenyl diphosphate from 1-deoxy-D-xylulose 5-phosphate: step 6/6.</text>
</comment>
<keyword evidence="1 5" id="KW-0004">4Fe-4S</keyword>
<comment type="pathway">
    <text evidence="5">Isoprenoid biosynthesis; dimethylallyl diphosphate biosynthesis; dimethylallyl diphosphate from (2E)-4-hydroxy-3-methylbutenyl diphosphate: step 1/1.</text>
</comment>
<sequence length="292" mass="32367">MKRIEIGRFAGFCSGVERTIRMTMEALNKDKNRVYSLGQIIHNPQMVRRLEELGLNVVSDINEIKEGIFIVRSHGLPDNYIRELKKRGLKIIDATCPFVKKVQEKARVLKKQGYELIIVGDSQHPEIKGVLSAVSEKATVISTKDEAELVSGKRVGVVFQTTFPLSWSQDIEAGLLDGCQELKVYNTLCFETLNRQKEAIEMARVVDVMIVVGGKNSANTTNLAKITASCGCPTYHIEEARELQSEWFDGVCSVGLTAGASTQSLLIDEVVSNLKQILGDAEVHIFGVDLQK</sequence>
<dbReference type="GO" id="GO:0050992">
    <property type="term" value="P:dimethylallyl diphosphate biosynthetic process"/>
    <property type="evidence" value="ECO:0007669"/>
    <property type="project" value="UniProtKB-UniRule"/>
</dbReference>
<accession>A0A1W9S1N4</accession>
<dbReference type="Gene3D" id="3.40.50.11270">
    <property type="match status" value="1"/>
</dbReference>
<feature type="binding site" evidence="5">
    <location>
        <position position="42"/>
    </location>
    <ligand>
        <name>isopentenyl diphosphate</name>
        <dbReference type="ChEBI" id="CHEBI:128769"/>
    </ligand>
</feature>
<reference evidence="7" key="1">
    <citation type="submission" date="2017-03" db="EMBL/GenBank/DDBJ databases">
        <title>Novel pathways for hydrocarbon cycling and metabolic interdependencies in hydrothermal sediment communities.</title>
        <authorList>
            <person name="Dombrowski N."/>
            <person name="Seitz K."/>
            <person name="Teske A."/>
            <person name="Baker B."/>
        </authorList>
    </citation>
    <scope>NUCLEOTIDE SEQUENCE [LARGE SCALE GENOMIC DNA]</scope>
</reference>
<feature type="binding site" evidence="5">
    <location>
        <position position="261"/>
    </location>
    <ligand>
        <name>(2E)-4-hydroxy-3-methylbut-2-enyl diphosphate</name>
        <dbReference type="ChEBI" id="CHEBI:128753"/>
    </ligand>
</feature>
<comment type="caution">
    <text evidence="5">Lacks conserved residue(s) required for the propagation of feature annotation.</text>
</comment>
<feature type="active site" description="Proton donor" evidence="5">
    <location>
        <position position="126"/>
    </location>
</feature>
<feature type="binding site" evidence="5">
    <location>
        <position position="161"/>
    </location>
    <ligand>
        <name>(2E)-4-hydroxy-3-methylbut-2-enyl diphosphate</name>
        <dbReference type="ChEBI" id="CHEBI:128753"/>
    </ligand>
</feature>
<evidence type="ECO:0000313" key="7">
    <source>
        <dbReference type="Proteomes" id="UP000192611"/>
    </source>
</evidence>
<feature type="binding site" evidence="5">
    <location>
        <position position="217"/>
    </location>
    <ligand>
        <name>(2E)-4-hydroxy-3-methylbut-2-enyl diphosphate</name>
        <dbReference type="ChEBI" id="CHEBI:128753"/>
    </ligand>
</feature>
<organism evidence="6 7">
    <name type="scientific">Candidatus Coatesbacteria bacterium 4484_99</name>
    <dbReference type="NCBI Taxonomy" id="1970774"/>
    <lineage>
        <taxon>Bacteria</taxon>
        <taxon>Candidatus Coatesiibacteriota</taxon>
    </lineage>
</organism>
<keyword evidence="5" id="KW-0560">Oxidoreductase</keyword>
<dbReference type="GO" id="GO:0046872">
    <property type="term" value="F:metal ion binding"/>
    <property type="evidence" value="ECO:0007669"/>
    <property type="project" value="UniProtKB-KW"/>
</dbReference>